<dbReference type="Gene3D" id="2.70.130.10">
    <property type="entry name" value="Mannose-6-phosphate receptor binding domain"/>
    <property type="match status" value="2"/>
</dbReference>
<evidence type="ECO:0000256" key="4">
    <source>
        <dbReference type="ARBA" id="ARBA00023157"/>
    </source>
</evidence>
<feature type="compositionally biased region" description="Acidic residues" evidence="8">
    <location>
        <begin position="619"/>
        <end position="633"/>
    </location>
</feature>
<feature type="domain" description="MRH" evidence="9">
    <location>
        <begin position="446"/>
        <end position="568"/>
    </location>
</feature>
<evidence type="ECO:0000313" key="11">
    <source>
        <dbReference type="Proteomes" id="UP000594260"/>
    </source>
</evidence>
<evidence type="ECO:0000259" key="9">
    <source>
        <dbReference type="PROSITE" id="PS51914"/>
    </source>
</evidence>
<dbReference type="Proteomes" id="UP000594260">
    <property type="component" value="Unplaced"/>
</dbReference>
<sequence length="673" mass="75867">MVMQNQRNCNNLSNNSRDCSVRTASKLLQKDGVWSLIGNSVLISLLWCLFQVGAHAGNVEGVDDSILFKMRWKNPLPTLDPLPREFQNHDMIRMMSSDKEPYVCFVPRHLEVKASEATTRNYNGPTPLELLEPLLANRVCRYKLDHYWTYQLCHGKSLRQYHEDTTSTKVHIVEFYLGKYDLDMMKADNEKYKAEFAERLKTPTLSRAPTVKIDGVDHPYFAVNMSYGTLCDINQRPRNTQVWYVCDQMSDHDVHSFEEPASCTYRVVVRTPYLCKHPDYRVEVAPENEISCHPEIKLDSKLQQQEPIADAAASDAEDGTERFTNVSGENDESCGPVSSSDNGQILTGNSPQGSCKATPASSIKESSGRPLAEGSTNANEPQRLREMVRENEEFRESALQESDGGSLGDDVKRTLKIFFLPQEDEPRPETPPPHDQRHVERFLSGDYCLQGGTGWWKYEFCYGKRVSQFHVEKGKRTQEILLGRWNQRNHRAWVDANPSKKVAVGINSVTHFYSEGDICEVTRIPRTVKVKLICKSIKGHPDAVSIFLQEPRPCEYTLTVESSIVCHVQDMVDDYGLPADETPIDNHYQHRTTTEATLPQVPTAAPQTTEVTPSRRDVDVEDDEDVDVIDEDTPGERNNASPSKGEDAEAEDGARPARATPSQNSGNKPPSGV</sequence>
<keyword evidence="3" id="KW-0256">Endoplasmic reticulum</keyword>
<dbReference type="GO" id="GO:0030970">
    <property type="term" value="P:retrograde protein transport, ER to cytosol"/>
    <property type="evidence" value="ECO:0007669"/>
    <property type="project" value="TreeGrafter"/>
</dbReference>
<evidence type="ECO:0000256" key="8">
    <source>
        <dbReference type="SAM" id="MobiDB-lite"/>
    </source>
</evidence>
<dbReference type="InterPro" id="IPR044865">
    <property type="entry name" value="MRH_dom"/>
</dbReference>
<feature type="compositionally biased region" description="Basic and acidic residues" evidence="8">
    <location>
        <begin position="644"/>
        <end position="655"/>
    </location>
</feature>
<evidence type="ECO:0000313" key="10">
    <source>
        <dbReference type="EnsemblMetazoa" id="XP_022669799"/>
    </source>
</evidence>
<dbReference type="FunFam" id="2.70.130.10:FF:000001">
    <property type="entry name" value="Endoplasmic reticulum lectin 1"/>
    <property type="match status" value="1"/>
</dbReference>
<keyword evidence="4" id="KW-1015">Disulfide bond</keyword>
<evidence type="ECO:0000256" key="7">
    <source>
        <dbReference type="ARBA" id="ARBA00041661"/>
    </source>
</evidence>
<dbReference type="AlphaFoldDB" id="A0A7M7KPL6"/>
<evidence type="ECO:0000256" key="3">
    <source>
        <dbReference type="ARBA" id="ARBA00022824"/>
    </source>
</evidence>
<dbReference type="InterPro" id="IPR012913">
    <property type="entry name" value="OS9-like_dom"/>
</dbReference>
<feature type="region of interest" description="Disordered" evidence="8">
    <location>
        <begin position="390"/>
        <end position="409"/>
    </location>
</feature>
<keyword evidence="2" id="KW-0732">Signal</keyword>
<dbReference type="InterPro" id="IPR009011">
    <property type="entry name" value="Man6P_isomerase_rcpt-bd_dom_sf"/>
</dbReference>
<proteinExistence type="predicted"/>
<dbReference type="EnsemblMetazoa" id="XM_022814064">
    <property type="protein sequence ID" value="XP_022669799"/>
    <property type="gene ID" value="LOC111253886"/>
</dbReference>
<comment type="function">
    <text evidence="5">Probable lectin that binds selectively to improperly folded lumenal proteins. May function in endoplasmic reticulum quality control and endoplasmic reticulum-associated degradation (ERAD) of both non-glycosylated proteins and glycoproteins.</text>
</comment>
<dbReference type="FunCoup" id="A0A7M7KPL6">
    <property type="interactions" value="1651"/>
</dbReference>
<dbReference type="PROSITE" id="PS51914">
    <property type="entry name" value="MRH"/>
    <property type="match status" value="2"/>
</dbReference>
<dbReference type="InParanoid" id="A0A7M7KPL6"/>
<evidence type="ECO:0000256" key="2">
    <source>
        <dbReference type="ARBA" id="ARBA00022729"/>
    </source>
</evidence>
<accession>A0A7M7KPL6</accession>
<feature type="domain" description="MRH" evidence="9">
    <location>
        <begin position="138"/>
        <end position="277"/>
    </location>
</feature>
<dbReference type="KEGG" id="vde:111253886"/>
<keyword evidence="11" id="KW-1185">Reference proteome</keyword>
<dbReference type="GO" id="GO:0005788">
    <property type="term" value="C:endoplasmic reticulum lumen"/>
    <property type="evidence" value="ECO:0007669"/>
    <property type="project" value="TreeGrafter"/>
</dbReference>
<organism evidence="10 11">
    <name type="scientific">Varroa destructor</name>
    <name type="common">Honeybee mite</name>
    <dbReference type="NCBI Taxonomy" id="109461"/>
    <lineage>
        <taxon>Eukaryota</taxon>
        <taxon>Metazoa</taxon>
        <taxon>Ecdysozoa</taxon>
        <taxon>Arthropoda</taxon>
        <taxon>Chelicerata</taxon>
        <taxon>Arachnida</taxon>
        <taxon>Acari</taxon>
        <taxon>Parasitiformes</taxon>
        <taxon>Mesostigmata</taxon>
        <taxon>Gamasina</taxon>
        <taxon>Dermanyssoidea</taxon>
        <taxon>Varroidae</taxon>
        <taxon>Varroa</taxon>
    </lineage>
</organism>
<feature type="compositionally biased region" description="Polar residues" evidence="8">
    <location>
        <begin position="336"/>
        <end position="365"/>
    </location>
</feature>
<feature type="compositionally biased region" description="Polar residues" evidence="8">
    <location>
        <begin position="660"/>
        <end position="673"/>
    </location>
</feature>
<dbReference type="GeneID" id="111253886"/>
<protein>
    <recommendedName>
        <fullName evidence="6">Endoplasmic reticulum lectin 1</fullName>
    </recommendedName>
    <alternativeName>
        <fullName evidence="7">ER lectin</fullName>
    </alternativeName>
</protein>
<dbReference type="SUPFAM" id="SSF50911">
    <property type="entry name" value="Mannose 6-phosphate receptor domain"/>
    <property type="match status" value="2"/>
</dbReference>
<evidence type="ECO:0000256" key="5">
    <source>
        <dbReference type="ARBA" id="ARBA00037585"/>
    </source>
</evidence>
<evidence type="ECO:0000256" key="1">
    <source>
        <dbReference type="ARBA" id="ARBA00004240"/>
    </source>
</evidence>
<dbReference type="OMA" id="ENEISCH"/>
<feature type="region of interest" description="Disordered" evidence="8">
    <location>
        <begin position="599"/>
        <end position="673"/>
    </location>
</feature>
<dbReference type="PANTHER" id="PTHR15414:SF0">
    <property type="entry name" value="ENDOPLASMIC RETICULUM LECTIN 1"/>
    <property type="match status" value="1"/>
</dbReference>
<dbReference type="RefSeq" id="XP_022669799.1">
    <property type="nucleotide sequence ID" value="XM_022814064.1"/>
</dbReference>
<name>A0A7M7KPL6_VARDE</name>
<dbReference type="OrthoDB" id="239053at2759"/>
<comment type="subcellular location">
    <subcellularLocation>
        <location evidence="1">Endoplasmic reticulum</location>
    </subcellularLocation>
</comment>
<reference evidence="10" key="1">
    <citation type="submission" date="2021-01" db="UniProtKB">
        <authorList>
            <consortium name="EnsemblMetazoa"/>
        </authorList>
    </citation>
    <scope>IDENTIFICATION</scope>
</reference>
<evidence type="ECO:0000256" key="6">
    <source>
        <dbReference type="ARBA" id="ARBA00041108"/>
    </source>
</evidence>
<dbReference type="GO" id="GO:0030968">
    <property type="term" value="P:endoplasmic reticulum unfolded protein response"/>
    <property type="evidence" value="ECO:0007669"/>
    <property type="project" value="InterPro"/>
</dbReference>
<dbReference type="Pfam" id="PF07915">
    <property type="entry name" value="PRKCSH"/>
    <property type="match status" value="2"/>
</dbReference>
<dbReference type="PANTHER" id="PTHR15414">
    <property type="entry name" value="OS-9-RELATED"/>
    <property type="match status" value="1"/>
</dbReference>
<feature type="region of interest" description="Disordered" evidence="8">
    <location>
        <begin position="303"/>
        <end position="384"/>
    </location>
</feature>
<dbReference type="InterPro" id="IPR045149">
    <property type="entry name" value="OS-9-like"/>
</dbReference>